<proteinExistence type="predicted"/>
<feature type="chain" id="PRO_5043729911" evidence="1">
    <location>
        <begin position="20"/>
        <end position="101"/>
    </location>
</feature>
<gene>
    <name evidence="2" type="ORF">MNOR_LOCUS1285</name>
</gene>
<dbReference type="AlphaFoldDB" id="A0AAV2PMT2"/>
<name>A0AAV2PMT2_MEGNR</name>
<dbReference type="Proteomes" id="UP001497623">
    <property type="component" value="Unassembled WGS sequence"/>
</dbReference>
<sequence>MDFTKLLAVLFSVIVRVWSTVPTVSNGPLTLDNIINPYIISSHHISTDPHIAGRRQRGFEQRHGVMGSRLIESLGNGQYLQYRQQQQQYAPAYYYSHHRRR</sequence>
<organism evidence="2 3">
    <name type="scientific">Meganyctiphanes norvegica</name>
    <name type="common">Northern krill</name>
    <name type="synonym">Thysanopoda norvegica</name>
    <dbReference type="NCBI Taxonomy" id="48144"/>
    <lineage>
        <taxon>Eukaryota</taxon>
        <taxon>Metazoa</taxon>
        <taxon>Ecdysozoa</taxon>
        <taxon>Arthropoda</taxon>
        <taxon>Crustacea</taxon>
        <taxon>Multicrustacea</taxon>
        <taxon>Malacostraca</taxon>
        <taxon>Eumalacostraca</taxon>
        <taxon>Eucarida</taxon>
        <taxon>Euphausiacea</taxon>
        <taxon>Euphausiidae</taxon>
        <taxon>Meganyctiphanes</taxon>
    </lineage>
</organism>
<feature type="signal peptide" evidence="1">
    <location>
        <begin position="1"/>
        <end position="19"/>
    </location>
</feature>
<protein>
    <submittedName>
        <fullName evidence="2">Uncharacterized protein</fullName>
    </submittedName>
</protein>
<evidence type="ECO:0000256" key="1">
    <source>
        <dbReference type="SAM" id="SignalP"/>
    </source>
</evidence>
<evidence type="ECO:0000313" key="2">
    <source>
        <dbReference type="EMBL" id="CAL4060357.1"/>
    </source>
</evidence>
<comment type="caution">
    <text evidence="2">The sequence shown here is derived from an EMBL/GenBank/DDBJ whole genome shotgun (WGS) entry which is preliminary data.</text>
</comment>
<keyword evidence="3" id="KW-1185">Reference proteome</keyword>
<dbReference type="EMBL" id="CAXKWB010000338">
    <property type="protein sequence ID" value="CAL4060357.1"/>
    <property type="molecule type" value="Genomic_DNA"/>
</dbReference>
<reference evidence="2 3" key="1">
    <citation type="submission" date="2024-05" db="EMBL/GenBank/DDBJ databases">
        <authorList>
            <person name="Wallberg A."/>
        </authorList>
    </citation>
    <scope>NUCLEOTIDE SEQUENCE [LARGE SCALE GENOMIC DNA]</scope>
</reference>
<evidence type="ECO:0000313" key="3">
    <source>
        <dbReference type="Proteomes" id="UP001497623"/>
    </source>
</evidence>
<accession>A0AAV2PMT2</accession>
<keyword evidence="1" id="KW-0732">Signal</keyword>